<dbReference type="PROSITE" id="PS52004">
    <property type="entry name" value="KS3_2"/>
    <property type="match status" value="1"/>
</dbReference>
<sequence>MVITGAGAVTPLGNDAETTFQGLCEGRNGIGPLTTFDPMGFAVRIAGEVRDFELRAGAAERLGAARLSRAGRFGVAAAAEALDRVGAGKDVYPESERGVAMGASVGRPDLYHLVETHQLRVDSGRADAFLPRSPRSVLRDNQNLPLSTMARLMSATGPMIGVSTACSGSGHAIGEAFRGIQEGDARFMLAGGYDSLTSWIDVLGFSLLGAMTEQHNDEPEKASRPFDANRSGFVVGEGAVVFALEELESARERGARILAEILGYGSTLNAWRITDSPPDGSGAIQAMEAAVAESGLGAESIDYVVAHGTGTHGNDLSETVAIKKVFGRHAHRLVVSSPKSMTGHLTSAGAALNVLAGVGAIESSVVPPTRNLDTPDRRLDLDYVPRTARRMPVGAVLVNAFAFGGSNTSLVIGAYQERT</sequence>
<dbReference type="Proteomes" id="UP000195755">
    <property type="component" value="Chromosome"/>
</dbReference>
<dbReference type="PANTHER" id="PTHR11712:SF336">
    <property type="entry name" value="3-OXOACYL-[ACYL-CARRIER-PROTEIN] SYNTHASE, MITOCHONDRIAL"/>
    <property type="match status" value="1"/>
</dbReference>
<dbReference type="Pfam" id="PF02801">
    <property type="entry name" value="Ketoacyl-synt_C"/>
    <property type="match status" value="1"/>
</dbReference>
<name>A0A1Z2KYY6_9ACTN</name>
<dbReference type="Gene3D" id="3.40.47.10">
    <property type="match status" value="2"/>
</dbReference>
<dbReference type="GO" id="GO:0005829">
    <property type="term" value="C:cytosol"/>
    <property type="evidence" value="ECO:0007669"/>
    <property type="project" value="TreeGrafter"/>
</dbReference>
<comment type="similarity">
    <text evidence="1 3">Belongs to the thiolase-like superfamily. Beta-ketoacyl-ACP synthases family.</text>
</comment>
<dbReference type="CDD" id="cd00834">
    <property type="entry name" value="KAS_I_II"/>
    <property type="match status" value="1"/>
</dbReference>
<dbReference type="KEGG" id="salj:SMD11_1592"/>
<gene>
    <name evidence="5" type="primary">fabF</name>
    <name evidence="5" type="ORF">SMD11_1592</name>
</gene>
<dbReference type="GO" id="GO:0006633">
    <property type="term" value="P:fatty acid biosynthetic process"/>
    <property type="evidence" value="ECO:0007669"/>
    <property type="project" value="TreeGrafter"/>
</dbReference>
<protein>
    <submittedName>
        <fullName evidence="5">3-oxoacyl-ACP synthase</fullName>
    </submittedName>
</protein>
<evidence type="ECO:0000313" key="5">
    <source>
        <dbReference type="EMBL" id="ARZ67253.1"/>
    </source>
</evidence>
<evidence type="ECO:0000259" key="4">
    <source>
        <dbReference type="PROSITE" id="PS52004"/>
    </source>
</evidence>
<dbReference type="GO" id="GO:0004315">
    <property type="term" value="F:3-oxoacyl-[acyl-carrier-protein] synthase activity"/>
    <property type="evidence" value="ECO:0007669"/>
    <property type="project" value="TreeGrafter"/>
</dbReference>
<dbReference type="Pfam" id="PF00109">
    <property type="entry name" value="ketoacyl-synt"/>
    <property type="match status" value="1"/>
</dbReference>
<dbReference type="AlphaFoldDB" id="A0A1Z2KYY6"/>
<evidence type="ECO:0000256" key="3">
    <source>
        <dbReference type="RuleBase" id="RU003694"/>
    </source>
</evidence>
<dbReference type="InterPro" id="IPR020841">
    <property type="entry name" value="PKS_Beta-ketoAc_synthase_dom"/>
</dbReference>
<evidence type="ECO:0000256" key="1">
    <source>
        <dbReference type="ARBA" id="ARBA00008467"/>
    </source>
</evidence>
<evidence type="ECO:0000313" key="6">
    <source>
        <dbReference type="Proteomes" id="UP000195755"/>
    </source>
</evidence>
<keyword evidence="2 3" id="KW-0808">Transferase</keyword>
<evidence type="ECO:0000256" key="2">
    <source>
        <dbReference type="ARBA" id="ARBA00022679"/>
    </source>
</evidence>
<feature type="domain" description="Ketosynthase family 3 (KS3)" evidence="4">
    <location>
        <begin position="1"/>
        <end position="414"/>
    </location>
</feature>
<organism evidence="5 6">
    <name type="scientific">Streptomyces albireticuli</name>
    <dbReference type="NCBI Taxonomy" id="1940"/>
    <lineage>
        <taxon>Bacteria</taxon>
        <taxon>Bacillati</taxon>
        <taxon>Actinomycetota</taxon>
        <taxon>Actinomycetes</taxon>
        <taxon>Kitasatosporales</taxon>
        <taxon>Streptomycetaceae</taxon>
        <taxon>Streptomyces</taxon>
    </lineage>
</organism>
<dbReference type="InterPro" id="IPR016039">
    <property type="entry name" value="Thiolase-like"/>
</dbReference>
<dbReference type="InterPro" id="IPR000794">
    <property type="entry name" value="Beta-ketoacyl_synthase"/>
</dbReference>
<reference evidence="5 6" key="1">
    <citation type="submission" date="2017-06" db="EMBL/GenBank/DDBJ databases">
        <title>Streptomyces albireticuli Genome sequencing and assembly.</title>
        <authorList>
            <person name="Wang Y."/>
            <person name="Du B."/>
            <person name="Ding Y."/>
            <person name="Liu H."/>
            <person name="Hou Q."/>
            <person name="Liu K."/>
            <person name="Yao L."/>
            <person name="Wang C."/>
        </authorList>
    </citation>
    <scope>NUCLEOTIDE SEQUENCE [LARGE SCALE GENOMIC DNA]</scope>
    <source>
        <strain evidence="5 6">MDJK11</strain>
    </source>
</reference>
<proteinExistence type="inferred from homology"/>
<dbReference type="SMART" id="SM00825">
    <property type="entry name" value="PKS_KS"/>
    <property type="match status" value="1"/>
</dbReference>
<accession>A0A1Z2KYY6</accession>
<dbReference type="InterPro" id="IPR014030">
    <property type="entry name" value="Ketoacyl_synth_N"/>
</dbReference>
<dbReference type="EMBL" id="CP021744">
    <property type="protein sequence ID" value="ARZ67253.1"/>
    <property type="molecule type" value="Genomic_DNA"/>
</dbReference>
<dbReference type="InterPro" id="IPR014031">
    <property type="entry name" value="Ketoacyl_synth_C"/>
</dbReference>
<dbReference type="PANTHER" id="PTHR11712">
    <property type="entry name" value="POLYKETIDE SYNTHASE-RELATED"/>
    <property type="match status" value="1"/>
</dbReference>
<dbReference type="SUPFAM" id="SSF53901">
    <property type="entry name" value="Thiolase-like"/>
    <property type="match status" value="2"/>
</dbReference>